<comment type="function">
    <text evidence="8">Acts as a ribosome collision sensor, splitting the ribosome into its 2 subunits. Detects stalled/collided 70S ribosomes which it binds and splits by an ATP-hydrolysis driven conformational change. Acts upstream of the ribosome quality control system (RQC), a ribosome-associated complex that mediates the extraction of incompletely synthesized nascent chains from stalled ribosomes and their subsequent degradation. Probably generates substrates for RQC.</text>
</comment>
<dbReference type="FunFam" id="3.40.50.300:FF:000830">
    <property type="entry name" value="Endonuclease MutS2"/>
    <property type="match status" value="1"/>
</dbReference>
<comment type="function">
    <text evidence="8">Endonuclease that is involved in the suppression of homologous recombination and thus may have a key role in the control of bacterial genetic diversity.</text>
</comment>
<dbReference type="SMART" id="SM00533">
    <property type="entry name" value="MUTSd"/>
    <property type="match status" value="1"/>
</dbReference>
<dbReference type="PANTHER" id="PTHR48466">
    <property type="entry name" value="OS10G0509000 PROTEIN-RELATED"/>
    <property type="match status" value="1"/>
</dbReference>
<dbReference type="GO" id="GO:0019843">
    <property type="term" value="F:rRNA binding"/>
    <property type="evidence" value="ECO:0007669"/>
    <property type="project" value="UniProtKB-UniRule"/>
</dbReference>
<sequence>MTTTQGAGGDWLRNALDLERVLARIREQAETPMGADRVAALAPPLPDPVSAQALGREAETLLALGAGLAGAVRVGRLARRAARGGVLDAGELAGVARTLARTETVRAKAEPGLTPGWAARLGALALPGALREAVERVVAPDGSVRDTASPLLADLRARQRRLWEEIDGILAGILHSPHWAPYLQEPVVTERAGRRVVPVKVGFRNKVAGIVHDQSASGQTVFVEPMAVVDRHNRIALLLREETAEIERLLTELSRAVGAEAPALEAVEEVLADLDVALAGVRYGQGLDGRWPRLGGQRFLIRSGRHPLLQDPVPLDLAVEDRRPVLVITGPNTGGKTVALKTAGLVAALALLGMMVPAAEGTEVPLYTAILADIGDEQSLEQNLSTFASHIARLVPLVRLADAGARPLLALIDEIGAGTDPDEGAALAQALVERLAAAGVHTLVSTHFGRLKLLAYEDPRIQNARVEFDRETLAPTYRLVLGQPGSSHALYIAARLGLDAALVQRARELIGERGQALEGAIEAVGTLTRRLEETERELEARRRDLEAEEAALRARITRWEERRQAEEERLRVQWQAELRRLREEVRRLAAQVEASEGKARFQALEELRRTLREAAPPPPVAGPPGPAPALTVGVRVRIRGFEDPGVVQELAGRTATVEVGGMRIKLPVEELELAEAPAAARPRGGGRTPATAARMARVSPEEDVRGLTVDDALAVVDKFLDNALLLGLDTVRIIHGKGTGTLRRALNAWLAHDPRVAERRLGGPAEGGDGVTVVRLKG</sequence>
<dbReference type="InterPro" id="IPR005747">
    <property type="entry name" value="MutS2"/>
</dbReference>
<feature type="binding site" evidence="8">
    <location>
        <begin position="330"/>
        <end position="337"/>
    </location>
    <ligand>
        <name>ATP</name>
        <dbReference type="ChEBI" id="CHEBI:30616"/>
    </ligand>
</feature>
<evidence type="ECO:0000256" key="8">
    <source>
        <dbReference type="HAMAP-Rule" id="MF_00092"/>
    </source>
</evidence>
<dbReference type="KEGG" id="hfv:R50_0907"/>
<dbReference type="GO" id="GO:0045910">
    <property type="term" value="P:negative regulation of DNA recombination"/>
    <property type="evidence" value="ECO:0007669"/>
    <property type="project" value="InterPro"/>
</dbReference>
<keyword evidence="5 8" id="KW-0067">ATP-binding</keyword>
<evidence type="ECO:0000256" key="2">
    <source>
        <dbReference type="ARBA" id="ARBA00022730"/>
    </source>
</evidence>
<name>A0A6F8ZFK1_9FIRM</name>
<feature type="compositionally biased region" description="Low complexity" evidence="10">
    <location>
        <begin position="677"/>
        <end position="694"/>
    </location>
</feature>
<gene>
    <name evidence="12" type="primary">mutS</name>
    <name evidence="8" type="synonym">mutS2</name>
    <name evidence="8" type="synonym">rqcU</name>
    <name evidence="12" type="ORF">R50_0907</name>
</gene>
<reference evidence="12 13" key="1">
    <citation type="submission" date="2020-02" db="EMBL/GenBank/DDBJ databases">
        <authorList>
            <person name="Hogendoorn C."/>
        </authorList>
    </citation>
    <scope>NUCLEOTIDE SEQUENCE [LARGE SCALE GENOMIC DNA]</scope>
    <source>
        <strain evidence="12">R501</strain>
    </source>
</reference>
<keyword evidence="3 8" id="KW-0547">Nucleotide-binding</keyword>
<dbReference type="InterPro" id="IPR045076">
    <property type="entry name" value="MutS"/>
</dbReference>
<dbReference type="EMBL" id="LR778114">
    <property type="protein sequence ID" value="CAB1128413.1"/>
    <property type="molecule type" value="Genomic_DNA"/>
</dbReference>
<dbReference type="SMART" id="SM00463">
    <property type="entry name" value="SMR"/>
    <property type="match status" value="1"/>
</dbReference>
<dbReference type="Gene3D" id="3.40.50.300">
    <property type="entry name" value="P-loop containing nucleotide triphosphate hydrolases"/>
    <property type="match status" value="1"/>
</dbReference>
<dbReference type="EC" id="3.6.4.-" evidence="8"/>
<organism evidence="12 13">
    <name type="scientific">Candidatus Hydrogenisulfobacillus filiaventi</name>
    <dbReference type="NCBI Taxonomy" id="2707344"/>
    <lineage>
        <taxon>Bacteria</taxon>
        <taxon>Bacillati</taxon>
        <taxon>Bacillota</taxon>
        <taxon>Clostridia</taxon>
        <taxon>Eubacteriales</taxon>
        <taxon>Clostridiales Family XVII. Incertae Sedis</taxon>
        <taxon>Candidatus Hydrogenisulfobacillus</taxon>
    </lineage>
</organism>
<evidence type="ECO:0000256" key="6">
    <source>
        <dbReference type="ARBA" id="ARBA00022884"/>
    </source>
</evidence>
<keyword evidence="6 8" id="KW-0694">RNA-binding</keyword>
<feature type="domain" description="Smr" evidence="11">
    <location>
        <begin position="703"/>
        <end position="777"/>
    </location>
</feature>
<dbReference type="GO" id="GO:0006298">
    <property type="term" value="P:mismatch repair"/>
    <property type="evidence" value="ECO:0007669"/>
    <property type="project" value="InterPro"/>
</dbReference>
<evidence type="ECO:0000256" key="7">
    <source>
        <dbReference type="ARBA" id="ARBA00023125"/>
    </source>
</evidence>
<dbReference type="InterPro" id="IPR000432">
    <property type="entry name" value="DNA_mismatch_repair_MutS_C"/>
</dbReference>
<dbReference type="HAMAP" id="MF_00092">
    <property type="entry name" value="MutS2"/>
    <property type="match status" value="1"/>
</dbReference>
<dbReference type="PANTHER" id="PTHR48466:SF2">
    <property type="entry name" value="OS10G0509000 PROTEIN"/>
    <property type="match status" value="1"/>
</dbReference>
<evidence type="ECO:0000256" key="4">
    <source>
        <dbReference type="ARBA" id="ARBA00022801"/>
    </source>
</evidence>
<keyword evidence="9" id="KW-0175">Coiled coil</keyword>
<dbReference type="SUPFAM" id="SSF48334">
    <property type="entry name" value="DNA repair protein MutS, domain III"/>
    <property type="match status" value="1"/>
</dbReference>
<feature type="region of interest" description="Disordered" evidence="10">
    <location>
        <begin position="677"/>
        <end position="697"/>
    </location>
</feature>
<dbReference type="InterPro" id="IPR036187">
    <property type="entry name" value="DNA_mismatch_repair_MutS_sf"/>
</dbReference>
<comment type="similarity">
    <text evidence="8">Belongs to the DNA mismatch repair MutS family. MutS2 subfamily.</text>
</comment>
<dbReference type="GO" id="GO:0043023">
    <property type="term" value="F:ribosomal large subunit binding"/>
    <property type="evidence" value="ECO:0007669"/>
    <property type="project" value="UniProtKB-UniRule"/>
</dbReference>
<dbReference type="SUPFAM" id="SSF160443">
    <property type="entry name" value="SMR domain-like"/>
    <property type="match status" value="1"/>
</dbReference>
<evidence type="ECO:0000259" key="11">
    <source>
        <dbReference type="PROSITE" id="PS50828"/>
    </source>
</evidence>
<dbReference type="GO" id="GO:0004519">
    <property type="term" value="F:endonuclease activity"/>
    <property type="evidence" value="ECO:0007669"/>
    <property type="project" value="UniProtKB-UniRule"/>
</dbReference>
<keyword evidence="8 12" id="KW-0255">Endonuclease</keyword>
<dbReference type="GO" id="GO:0030983">
    <property type="term" value="F:mismatched DNA binding"/>
    <property type="evidence" value="ECO:0007669"/>
    <property type="project" value="InterPro"/>
</dbReference>
<dbReference type="GO" id="GO:0140664">
    <property type="term" value="F:ATP-dependent DNA damage sensor activity"/>
    <property type="evidence" value="ECO:0007669"/>
    <property type="project" value="InterPro"/>
</dbReference>
<keyword evidence="1 8" id="KW-0540">Nuclease</keyword>
<dbReference type="InterPro" id="IPR002625">
    <property type="entry name" value="Smr_dom"/>
</dbReference>
<evidence type="ECO:0000256" key="3">
    <source>
        <dbReference type="ARBA" id="ARBA00022741"/>
    </source>
</evidence>
<feature type="coiled-coil region" evidence="9">
    <location>
        <begin position="517"/>
        <end position="598"/>
    </location>
</feature>
<keyword evidence="2 8" id="KW-0699">rRNA-binding</keyword>
<dbReference type="GO" id="GO:0005524">
    <property type="term" value="F:ATP binding"/>
    <property type="evidence" value="ECO:0007669"/>
    <property type="project" value="UniProtKB-UniRule"/>
</dbReference>
<evidence type="ECO:0000256" key="10">
    <source>
        <dbReference type="SAM" id="MobiDB-lite"/>
    </source>
</evidence>
<dbReference type="InterPro" id="IPR007696">
    <property type="entry name" value="DNA_mismatch_repair_MutS_core"/>
</dbReference>
<dbReference type="SMART" id="SM00534">
    <property type="entry name" value="MUTSac"/>
    <property type="match status" value="1"/>
</dbReference>
<dbReference type="PROSITE" id="PS50828">
    <property type="entry name" value="SMR"/>
    <property type="match status" value="1"/>
</dbReference>
<evidence type="ECO:0000256" key="1">
    <source>
        <dbReference type="ARBA" id="ARBA00022722"/>
    </source>
</evidence>
<dbReference type="Pfam" id="PF00488">
    <property type="entry name" value="MutS_V"/>
    <property type="match status" value="1"/>
</dbReference>
<dbReference type="GO" id="GO:0072344">
    <property type="term" value="P:rescue of stalled ribosome"/>
    <property type="evidence" value="ECO:0007669"/>
    <property type="project" value="UniProtKB-UniRule"/>
</dbReference>
<accession>A0A6F8ZFK1</accession>
<dbReference type="PIRSF" id="PIRSF005814">
    <property type="entry name" value="MutS_YshD"/>
    <property type="match status" value="1"/>
</dbReference>
<comment type="subunit">
    <text evidence="8">Homodimer. Binds to stalled ribosomes, contacting rRNA.</text>
</comment>
<dbReference type="Gene3D" id="3.30.1370.110">
    <property type="match status" value="1"/>
</dbReference>
<dbReference type="NCBIfam" id="TIGR01069">
    <property type="entry name" value="mutS2"/>
    <property type="match status" value="1"/>
</dbReference>
<dbReference type="AlphaFoldDB" id="A0A6F8ZFK1"/>
<keyword evidence="13" id="KW-1185">Reference proteome</keyword>
<proteinExistence type="inferred from homology"/>
<protein>
    <recommendedName>
        <fullName evidence="8">Endonuclease MutS2</fullName>
        <ecNumber evidence="8">3.1.-.-</ecNumber>
    </recommendedName>
    <alternativeName>
        <fullName evidence="8">Ribosome-associated protein quality control-upstream factor</fullName>
        <shortName evidence="8">RQC-upstream factor</shortName>
        <shortName evidence="8">RqcU</shortName>
        <ecNumber evidence="8">3.6.4.-</ecNumber>
    </alternativeName>
</protein>
<evidence type="ECO:0000256" key="9">
    <source>
        <dbReference type="SAM" id="Coils"/>
    </source>
</evidence>
<keyword evidence="4 8" id="KW-0378">Hydrolase</keyword>
<dbReference type="SUPFAM" id="SSF52540">
    <property type="entry name" value="P-loop containing nucleoside triphosphate hydrolases"/>
    <property type="match status" value="1"/>
</dbReference>
<evidence type="ECO:0000313" key="12">
    <source>
        <dbReference type="EMBL" id="CAB1128413.1"/>
    </source>
</evidence>
<dbReference type="InterPro" id="IPR027417">
    <property type="entry name" value="P-loop_NTPase"/>
</dbReference>
<dbReference type="Pfam" id="PF01713">
    <property type="entry name" value="Smr"/>
    <property type="match status" value="1"/>
</dbReference>
<dbReference type="InterPro" id="IPR036063">
    <property type="entry name" value="Smr_dom_sf"/>
</dbReference>
<dbReference type="EC" id="3.1.-.-" evidence="8"/>
<evidence type="ECO:0000256" key="5">
    <source>
        <dbReference type="ARBA" id="ARBA00022840"/>
    </source>
</evidence>
<dbReference type="GO" id="GO:0016887">
    <property type="term" value="F:ATP hydrolysis activity"/>
    <property type="evidence" value="ECO:0007669"/>
    <property type="project" value="InterPro"/>
</dbReference>
<evidence type="ECO:0000313" key="13">
    <source>
        <dbReference type="Proteomes" id="UP000503399"/>
    </source>
</evidence>
<dbReference type="Proteomes" id="UP000503399">
    <property type="component" value="Chromosome"/>
</dbReference>
<keyword evidence="7 8" id="KW-0238">DNA-binding</keyword>